<dbReference type="HOGENOM" id="CLU_035338_1_1_1"/>
<dbReference type="EMBL" id="KN834768">
    <property type="protein sequence ID" value="KIK62275.1"/>
    <property type="molecule type" value="Genomic_DNA"/>
</dbReference>
<dbReference type="Gene3D" id="3.40.30.10">
    <property type="entry name" value="Glutaredoxin"/>
    <property type="match status" value="1"/>
</dbReference>
<dbReference type="PANTHER" id="PTHR28630:SF3">
    <property type="entry name" value="PEROXIREDOXIN-LIKE 2C"/>
    <property type="match status" value="1"/>
</dbReference>
<dbReference type="Pfam" id="PF13911">
    <property type="entry name" value="AhpC-TSA_2"/>
    <property type="match status" value="1"/>
</dbReference>
<sequence length="210" mass="23285">MSEPNLLDGDTLNKAFSLEVTDVTGKKVNFGSLFKEKTIIVVFIRHFFCGNCQLYVSHLNSECQQLASSMQEGNTDIIVVGCGQWEPIEKYSELTGFPSSRIFADPDLNVFHALGMNIRTLARTPTGKKRASYLTDGIIKTTILSTWRAFMSPKLLGKQGNVAQLGGEFIFGPGNQCTFAHRMQHTEDHVEISLLLEKAGLRQNVGNVNQ</sequence>
<evidence type="ECO:0000313" key="1">
    <source>
        <dbReference type="EMBL" id="KIK62275.1"/>
    </source>
</evidence>
<reference evidence="1 2" key="1">
    <citation type="submission" date="2014-04" db="EMBL/GenBank/DDBJ databases">
        <title>Evolutionary Origins and Diversification of the Mycorrhizal Mutualists.</title>
        <authorList>
            <consortium name="DOE Joint Genome Institute"/>
            <consortium name="Mycorrhizal Genomics Consortium"/>
            <person name="Kohler A."/>
            <person name="Kuo A."/>
            <person name="Nagy L.G."/>
            <person name="Floudas D."/>
            <person name="Copeland A."/>
            <person name="Barry K.W."/>
            <person name="Cichocki N."/>
            <person name="Veneault-Fourrey C."/>
            <person name="LaButti K."/>
            <person name="Lindquist E.A."/>
            <person name="Lipzen A."/>
            <person name="Lundell T."/>
            <person name="Morin E."/>
            <person name="Murat C."/>
            <person name="Riley R."/>
            <person name="Ohm R."/>
            <person name="Sun H."/>
            <person name="Tunlid A."/>
            <person name="Henrissat B."/>
            <person name="Grigoriev I.V."/>
            <person name="Hibbett D.S."/>
            <person name="Martin F."/>
        </authorList>
    </citation>
    <scope>NUCLEOTIDE SEQUENCE [LARGE SCALE GENOMIC DNA]</scope>
    <source>
        <strain evidence="1 2">FD-317 M1</strain>
    </source>
</reference>
<organism evidence="1 2">
    <name type="scientific">Collybiopsis luxurians FD-317 M1</name>
    <dbReference type="NCBI Taxonomy" id="944289"/>
    <lineage>
        <taxon>Eukaryota</taxon>
        <taxon>Fungi</taxon>
        <taxon>Dikarya</taxon>
        <taxon>Basidiomycota</taxon>
        <taxon>Agaricomycotina</taxon>
        <taxon>Agaricomycetes</taxon>
        <taxon>Agaricomycetidae</taxon>
        <taxon>Agaricales</taxon>
        <taxon>Marasmiineae</taxon>
        <taxon>Omphalotaceae</taxon>
        <taxon>Collybiopsis</taxon>
        <taxon>Collybiopsis luxurians</taxon>
    </lineage>
</organism>
<keyword evidence="2" id="KW-1185">Reference proteome</keyword>
<evidence type="ECO:0008006" key="3">
    <source>
        <dbReference type="Google" id="ProtNLM"/>
    </source>
</evidence>
<protein>
    <recommendedName>
        <fullName evidence="3">Thioredoxin domain-containing protein</fullName>
    </recommendedName>
</protein>
<name>A0A0D0BEQ7_9AGAR</name>
<gene>
    <name evidence="1" type="ORF">GYMLUDRAFT_42215</name>
</gene>
<dbReference type="SUPFAM" id="SSF52833">
    <property type="entry name" value="Thioredoxin-like"/>
    <property type="match status" value="1"/>
</dbReference>
<evidence type="ECO:0000313" key="2">
    <source>
        <dbReference type="Proteomes" id="UP000053593"/>
    </source>
</evidence>
<dbReference type="PANTHER" id="PTHR28630">
    <property type="match status" value="1"/>
</dbReference>
<dbReference type="InterPro" id="IPR032801">
    <property type="entry name" value="PXL2A/B/C"/>
</dbReference>
<dbReference type="CDD" id="cd02970">
    <property type="entry name" value="PRX_like2"/>
    <property type="match status" value="1"/>
</dbReference>
<dbReference type="AlphaFoldDB" id="A0A0D0BEQ7"/>
<accession>A0A0D0BEQ7</accession>
<dbReference type="OrthoDB" id="40334at2759"/>
<dbReference type="InterPro" id="IPR036249">
    <property type="entry name" value="Thioredoxin-like_sf"/>
</dbReference>
<proteinExistence type="predicted"/>
<dbReference type="Proteomes" id="UP000053593">
    <property type="component" value="Unassembled WGS sequence"/>
</dbReference>